<dbReference type="OrthoDB" id="2016263at2759"/>
<evidence type="ECO:0000313" key="1">
    <source>
        <dbReference type="EMBL" id="GFR23981.1"/>
    </source>
</evidence>
<comment type="caution">
    <text evidence="1">The sequence shown here is derived from an EMBL/GenBank/DDBJ whole genome shotgun (WGS) entry which is preliminary data.</text>
</comment>
<dbReference type="Proteomes" id="UP000887116">
    <property type="component" value="Unassembled WGS sequence"/>
</dbReference>
<gene>
    <name evidence="1" type="ORF">TNCT_41631</name>
</gene>
<keyword evidence="2" id="KW-1185">Reference proteome</keyword>
<feature type="non-terminal residue" evidence="1">
    <location>
        <position position="97"/>
    </location>
</feature>
<protein>
    <submittedName>
        <fullName evidence="1">Uncharacterized protein</fullName>
    </submittedName>
</protein>
<sequence>NQLLGVDITHTEPWVINTYTLVVHRLTITHGEPPFDPSYLTKSVVYIRSVRCGYHPLNCVESKEMRASHVTGFRIRKKWPTCPSVSWEMHQVRPTHS</sequence>
<dbReference type="AlphaFoldDB" id="A0A8X6LV03"/>
<reference evidence="1" key="1">
    <citation type="submission" date="2020-07" db="EMBL/GenBank/DDBJ databases">
        <title>Multicomponent nature underlies the extraordinary mechanical properties of spider dragline silk.</title>
        <authorList>
            <person name="Kono N."/>
            <person name="Nakamura H."/>
            <person name="Mori M."/>
            <person name="Yoshida Y."/>
            <person name="Ohtoshi R."/>
            <person name="Malay A.D."/>
            <person name="Moran D.A.P."/>
            <person name="Tomita M."/>
            <person name="Numata K."/>
            <person name="Arakawa K."/>
        </authorList>
    </citation>
    <scope>NUCLEOTIDE SEQUENCE</scope>
</reference>
<name>A0A8X6LV03_TRICU</name>
<accession>A0A8X6LV03</accession>
<evidence type="ECO:0000313" key="2">
    <source>
        <dbReference type="Proteomes" id="UP000887116"/>
    </source>
</evidence>
<organism evidence="1 2">
    <name type="scientific">Trichonephila clavata</name>
    <name type="common">Joro spider</name>
    <name type="synonym">Nephila clavata</name>
    <dbReference type="NCBI Taxonomy" id="2740835"/>
    <lineage>
        <taxon>Eukaryota</taxon>
        <taxon>Metazoa</taxon>
        <taxon>Ecdysozoa</taxon>
        <taxon>Arthropoda</taxon>
        <taxon>Chelicerata</taxon>
        <taxon>Arachnida</taxon>
        <taxon>Araneae</taxon>
        <taxon>Araneomorphae</taxon>
        <taxon>Entelegynae</taxon>
        <taxon>Araneoidea</taxon>
        <taxon>Nephilidae</taxon>
        <taxon>Trichonephila</taxon>
    </lineage>
</organism>
<dbReference type="EMBL" id="BMAO01038311">
    <property type="protein sequence ID" value="GFR23981.1"/>
    <property type="molecule type" value="Genomic_DNA"/>
</dbReference>
<proteinExistence type="predicted"/>